<feature type="chain" id="PRO_5038811218" evidence="11">
    <location>
        <begin position="16"/>
        <end position="297"/>
    </location>
</feature>
<evidence type="ECO:0000256" key="2">
    <source>
        <dbReference type="ARBA" id="ARBA00022614"/>
    </source>
</evidence>
<keyword evidence="13" id="KW-1185">Reference proteome</keyword>
<organism evidence="12 13">
    <name type="scientific">Pisum sativum</name>
    <name type="common">Garden pea</name>
    <name type="synonym">Lathyrus oleraceus</name>
    <dbReference type="NCBI Taxonomy" id="3888"/>
    <lineage>
        <taxon>Eukaryota</taxon>
        <taxon>Viridiplantae</taxon>
        <taxon>Streptophyta</taxon>
        <taxon>Embryophyta</taxon>
        <taxon>Tracheophyta</taxon>
        <taxon>Spermatophyta</taxon>
        <taxon>Magnoliopsida</taxon>
        <taxon>eudicotyledons</taxon>
        <taxon>Gunneridae</taxon>
        <taxon>Pentapetalae</taxon>
        <taxon>rosids</taxon>
        <taxon>fabids</taxon>
        <taxon>Fabales</taxon>
        <taxon>Fabaceae</taxon>
        <taxon>Papilionoideae</taxon>
        <taxon>50 kb inversion clade</taxon>
        <taxon>NPAAA clade</taxon>
        <taxon>Hologalegina</taxon>
        <taxon>IRL clade</taxon>
        <taxon>Fabeae</taxon>
        <taxon>Lathyrus</taxon>
    </lineage>
</organism>
<feature type="region of interest" description="Disordered" evidence="10">
    <location>
        <begin position="18"/>
        <end position="55"/>
    </location>
</feature>
<dbReference type="SUPFAM" id="SSF52058">
    <property type="entry name" value="L domain-like"/>
    <property type="match status" value="1"/>
</dbReference>
<evidence type="ECO:0000256" key="3">
    <source>
        <dbReference type="ARBA" id="ARBA00022692"/>
    </source>
</evidence>
<comment type="caution">
    <text evidence="12">The sequence shown here is derived from an EMBL/GenBank/DDBJ whole genome shotgun (WGS) entry which is preliminary data.</text>
</comment>
<keyword evidence="2" id="KW-0433">Leucine-rich repeat</keyword>
<evidence type="ECO:0000313" key="13">
    <source>
        <dbReference type="Proteomes" id="UP001058974"/>
    </source>
</evidence>
<feature type="signal peptide" evidence="11">
    <location>
        <begin position="1"/>
        <end position="15"/>
    </location>
</feature>
<gene>
    <name evidence="12" type="ORF">KIW84_014057</name>
</gene>
<keyword evidence="6" id="KW-1133">Transmembrane helix</keyword>
<dbReference type="GO" id="GO:0016020">
    <property type="term" value="C:membrane"/>
    <property type="evidence" value="ECO:0007669"/>
    <property type="project" value="UniProtKB-SubCell"/>
</dbReference>
<evidence type="ECO:0000313" key="12">
    <source>
        <dbReference type="EMBL" id="KAI5446072.1"/>
    </source>
</evidence>
<comment type="subcellular location">
    <subcellularLocation>
        <location evidence="1">Membrane</location>
        <topology evidence="1">Single-pass membrane protein</topology>
    </subcellularLocation>
</comment>
<dbReference type="InterPro" id="IPR001611">
    <property type="entry name" value="Leu-rich_rpt"/>
</dbReference>
<keyword evidence="8" id="KW-0675">Receptor</keyword>
<dbReference type="FunFam" id="3.80.10.10:FF:000413">
    <property type="entry name" value="Inactive leucine-rich repeat receptor-like protein kinase"/>
    <property type="match status" value="1"/>
</dbReference>
<dbReference type="Proteomes" id="UP001058974">
    <property type="component" value="Chromosome 1"/>
</dbReference>
<evidence type="ECO:0000256" key="7">
    <source>
        <dbReference type="ARBA" id="ARBA00023136"/>
    </source>
</evidence>
<keyword evidence="9" id="KW-0325">Glycoprotein</keyword>
<evidence type="ECO:0000256" key="8">
    <source>
        <dbReference type="ARBA" id="ARBA00023170"/>
    </source>
</evidence>
<evidence type="ECO:0000256" key="5">
    <source>
        <dbReference type="ARBA" id="ARBA00022737"/>
    </source>
</evidence>
<dbReference type="EMBL" id="JAMSHJ010000001">
    <property type="protein sequence ID" value="KAI5446072.1"/>
    <property type="molecule type" value="Genomic_DNA"/>
</dbReference>
<dbReference type="PANTHER" id="PTHR48065">
    <property type="entry name" value="OS10G0469600 PROTEIN"/>
    <property type="match status" value="1"/>
</dbReference>
<dbReference type="Gramene" id="Psat01G0405700-T1">
    <property type="protein sequence ID" value="KAI5446072.1"/>
    <property type="gene ID" value="KIW84_014057"/>
</dbReference>
<evidence type="ECO:0000256" key="6">
    <source>
        <dbReference type="ARBA" id="ARBA00022989"/>
    </source>
</evidence>
<dbReference type="InterPro" id="IPR032675">
    <property type="entry name" value="LRR_dom_sf"/>
</dbReference>
<keyword evidence="3" id="KW-0812">Transmembrane</keyword>
<dbReference type="Pfam" id="PF00560">
    <property type="entry name" value="LRR_1"/>
    <property type="match status" value="2"/>
</dbReference>
<evidence type="ECO:0000256" key="4">
    <source>
        <dbReference type="ARBA" id="ARBA00022729"/>
    </source>
</evidence>
<keyword evidence="5" id="KW-0677">Repeat</keyword>
<name>A0A9D5GYX9_PEA</name>
<proteinExistence type="predicted"/>
<evidence type="ECO:0000256" key="9">
    <source>
        <dbReference type="ARBA" id="ARBA00023180"/>
    </source>
</evidence>
<evidence type="ECO:0000256" key="10">
    <source>
        <dbReference type="SAM" id="MobiDB-lite"/>
    </source>
</evidence>
<dbReference type="AlphaFoldDB" id="A0A9D5GYX9"/>
<dbReference type="PANTHER" id="PTHR48065:SF75">
    <property type="entry name" value="LEUCINE-RICH REPEAT-CONTAINING N-TERMINAL PLANT-TYPE DOMAIN-CONTAINING PROTEIN"/>
    <property type="match status" value="1"/>
</dbReference>
<reference evidence="12 13" key="1">
    <citation type="journal article" date="2022" name="Nat. Genet.">
        <title>Improved pea reference genome and pan-genome highlight genomic features and evolutionary characteristics.</title>
        <authorList>
            <person name="Yang T."/>
            <person name="Liu R."/>
            <person name="Luo Y."/>
            <person name="Hu S."/>
            <person name="Wang D."/>
            <person name="Wang C."/>
            <person name="Pandey M.K."/>
            <person name="Ge S."/>
            <person name="Xu Q."/>
            <person name="Li N."/>
            <person name="Li G."/>
            <person name="Huang Y."/>
            <person name="Saxena R.K."/>
            <person name="Ji Y."/>
            <person name="Li M."/>
            <person name="Yan X."/>
            <person name="He Y."/>
            <person name="Liu Y."/>
            <person name="Wang X."/>
            <person name="Xiang C."/>
            <person name="Varshney R.K."/>
            <person name="Ding H."/>
            <person name="Gao S."/>
            <person name="Zong X."/>
        </authorList>
    </citation>
    <scope>NUCLEOTIDE SEQUENCE [LARGE SCALE GENOMIC DNA]</scope>
    <source>
        <strain evidence="12 13">cv. Zhongwan 6</strain>
    </source>
</reference>
<sequence>MNVLILILLIGLLGSKEHKKPKGPPEALRPKLQPTQQQARSRRSAYAPGDGSKYPPILDPRLEALAADLYALSRYANASTGPAILNSEASHLMLLPPLNSQTGVDGNMLLLVFLQKLQISAGREDRGFRNMNGELWYPSENAGKLPAIKHTQKKGYQWQSYLMKVKTVKDGSIQGRVQPVRVHVTLAPEFLDISNNLFSSSLSDGIGKFDSLQNLSLAGNNFSGPIPNSISEMSSIKSLDLSRNALSGALPQSLTKLGSFVSLIVSRNGFTEKFPEVSCLFPTLINLTFTGICSTVL</sequence>
<evidence type="ECO:0000256" key="11">
    <source>
        <dbReference type="SAM" id="SignalP"/>
    </source>
</evidence>
<keyword evidence="4 11" id="KW-0732">Signal</keyword>
<accession>A0A9D5GYX9</accession>
<dbReference type="Gene3D" id="3.80.10.10">
    <property type="entry name" value="Ribonuclease Inhibitor"/>
    <property type="match status" value="1"/>
</dbReference>
<keyword evidence="7" id="KW-0472">Membrane</keyword>
<evidence type="ECO:0000256" key="1">
    <source>
        <dbReference type="ARBA" id="ARBA00004167"/>
    </source>
</evidence>
<protein>
    <submittedName>
        <fullName evidence="12">Uncharacterized protein</fullName>
    </submittedName>
</protein>